<proteinExistence type="predicted"/>
<feature type="domain" description="DUF6570" evidence="1">
    <location>
        <begin position="1"/>
        <end position="82"/>
    </location>
</feature>
<sequence length="147" mass="16703">MQANAICFEAPVAQLYNKLPPPREDLDDVLAILFRGPAKPTELDFRRTPFLVRRNKVLEALRWLKLNHDDYMDIEISAQNLETYPENYPPVTIEYRQTDTSKIPEGTSLHDMDADMGTEEGECSFVVHGLSGERFDTMSGTLKAKAL</sequence>
<accession>A0ABR3JVW9</accession>
<evidence type="ECO:0000313" key="2">
    <source>
        <dbReference type="EMBL" id="KAL0960049.1"/>
    </source>
</evidence>
<gene>
    <name evidence="2" type="ORF">HGRIS_011697</name>
</gene>
<evidence type="ECO:0000313" key="3">
    <source>
        <dbReference type="Proteomes" id="UP001556367"/>
    </source>
</evidence>
<organism evidence="2 3">
    <name type="scientific">Hohenbuehelia grisea</name>
    <dbReference type="NCBI Taxonomy" id="104357"/>
    <lineage>
        <taxon>Eukaryota</taxon>
        <taxon>Fungi</taxon>
        <taxon>Dikarya</taxon>
        <taxon>Basidiomycota</taxon>
        <taxon>Agaricomycotina</taxon>
        <taxon>Agaricomycetes</taxon>
        <taxon>Agaricomycetidae</taxon>
        <taxon>Agaricales</taxon>
        <taxon>Pleurotineae</taxon>
        <taxon>Pleurotaceae</taxon>
        <taxon>Hohenbuehelia</taxon>
    </lineage>
</organism>
<keyword evidence="3" id="KW-1185">Reference proteome</keyword>
<reference evidence="3" key="1">
    <citation type="submission" date="2024-06" db="EMBL/GenBank/DDBJ databases">
        <title>Multi-omics analyses provide insights into the biosynthesis of the anticancer antibiotic pleurotin in Hohenbuehelia grisea.</title>
        <authorList>
            <person name="Weaver J.A."/>
            <person name="Alberti F."/>
        </authorList>
    </citation>
    <scope>NUCLEOTIDE SEQUENCE [LARGE SCALE GENOMIC DNA]</scope>
    <source>
        <strain evidence="3">T-177</strain>
    </source>
</reference>
<evidence type="ECO:0000259" key="1">
    <source>
        <dbReference type="Pfam" id="PF20209"/>
    </source>
</evidence>
<dbReference type="Proteomes" id="UP001556367">
    <property type="component" value="Unassembled WGS sequence"/>
</dbReference>
<dbReference type="InterPro" id="IPR046700">
    <property type="entry name" value="DUF6570"/>
</dbReference>
<comment type="caution">
    <text evidence="2">The sequence shown here is derived from an EMBL/GenBank/DDBJ whole genome shotgun (WGS) entry which is preliminary data.</text>
</comment>
<dbReference type="EMBL" id="JASNQZ010000002">
    <property type="protein sequence ID" value="KAL0960049.1"/>
    <property type="molecule type" value="Genomic_DNA"/>
</dbReference>
<name>A0ABR3JVW9_9AGAR</name>
<protein>
    <recommendedName>
        <fullName evidence="1">DUF6570 domain-containing protein</fullName>
    </recommendedName>
</protein>
<dbReference type="Pfam" id="PF20209">
    <property type="entry name" value="DUF6570"/>
    <property type="match status" value="1"/>
</dbReference>